<dbReference type="PANTHER" id="PTHR30373:SF2">
    <property type="entry name" value="UPF0603 PROTEIN YGCG"/>
    <property type="match status" value="1"/>
</dbReference>
<keyword evidence="1" id="KW-0472">Membrane</keyword>
<gene>
    <name evidence="3" type="ordered locus">Gura_2033</name>
</gene>
<sequence length="285" mass="29298">MVMKKILILILLLLAPCMAYGLDVPPLRGHVNDYAAILSPTTVQELEQRLSAFEQSDSTQIVVLTIPTLAGENLEEFSIKVAETWKIGQKGVDNGVVLLVAKQEQKLRIEVGRGLEGKLTDLVSGRIIRGEIVPRFKQGDFDGGVVAGVTAIMAVAKGEYKASSSDLRHGRKSAHPVFTLVIFVGLAAVFLGALSKVLGGIAGAVGFPIIALLTFPGLSLLILALSAVAGFFLGLLLSFLFSGGGFFGGPFIGGGFGGGSFGGGDSGGFSGGGGDFGGGGASGDW</sequence>
<evidence type="ECO:0000256" key="1">
    <source>
        <dbReference type="SAM" id="Phobius"/>
    </source>
</evidence>
<dbReference type="HOGENOM" id="CLU_035211_0_1_7"/>
<dbReference type="KEGG" id="gur:Gura_2033"/>
<evidence type="ECO:0000313" key="3">
    <source>
        <dbReference type="EMBL" id="ABQ26223.1"/>
    </source>
</evidence>
<name>A5GDX8_GEOUR</name>
<dbReference type="Gene3D" id="3.10.310.50">
    <property type="match status" value="1"/>
</dbReference>
<keyword evidence="4" id="KW-1185">Reference proteome</keyword>
<dbReference type="AlphaFoldDB" id="A5GDX8"/>
<protein>
    <recommendedName>
        <fullName evidence="2">TPM domain-containing protein</fullName>
    </recommendedName>
</protein>
<feature type="transmembrane region" description="Helical" evidence="1">
    <location>
        <begin position="198"/>
        <end position="215"/>
    </location>
</feature>
<dbReference type="Proteomes" id="UP000006695">
    <property type="component" value="Chromosome"/>
</dbReference>
<feature type="transmembrane region" description="Helical" evidence="1">
    <location>
        <begin position="173"/>
        <end position="191"/>
    </location>
</feature>
<evidence type="ECO:0000313" key="4">
    <source>
        <dbReference type="Proteomes" id="UP000006695"/>
    </source>
</evidence>
<organism evidence="3 4">
    <name type="scientific">Geotalea uraniireducens (strain Rf4)</name>
    <name type="common">Geobacter uraniireducens</name>
    <dbReference type="NCBI Taxonomy" id="351605"/>
    <lineage>
        <taxon>Bacteria</taxon>
        <taxon>Pseudomonadati</taxon>
        <taxon>Thermodesulfobacteriota</taxon>
        <taxon>Desulfuromonadia</taxon>
        <taxon>Geobacterales</taxon>
        <taxon>Geobacteraceae</taxon>
        <taxon>Geotalea</taxon>
    </lineage>
</organism>
<evidence type="ECO:0000259" key="2">
    <source>
        <dbReference type="Pfam" id="PF04536"/>
    </source>
</evidence>
<keyword evidence="1" id="KW-1133">Transmembrane helix</keyword>
<feature type="domain" description="TPM" evidence="2">
    <location>
        <begin position="31"/>
        <end position="154"/>
    </location>
</feature>
<dbReference type="STRING" id="351605.Gura_2033"/>
<proteinExistence type="predicted"/>
<reference evidence="3 4" key="1">
    <citation type="submission" date="2007-05" db="EMBL/GenBank/DDBJ databases">
        <title>Complete sequence of Geobacter uraniireducens Rf4.</title>
        <authorList>
            <consortium name="US DOE Joint Genome Institute"/>
            <person name="Copeland A."/>
            <person name="Lucas S."/>
            <person name="Lapidus A."/>
            <person name="Barry K."/>
            <person name="Detter J.C."/>
            <person name="Glavina del Rio T."/>
            <person name="Hammon N."/>
            <person name="Israni S."/>
            <person name="Dalin E."/>
            <person name="Tice H."/>
            <person name="Pitluck S."/>
            <person name="Chertkov O."/>
            <person name="Brettin T."/>
            <person name="Bruce D."/>
            <person name="Han C."/>
            <person name="Schmutz J."/>
            <person name="Larimer F."/>
            <person name="Land M."/>
            <person name="Hauser L."/>
            <person name="Kyrpides N."/>
            <person name="Mikhailova N."/>
            <person name="Shelobolina E."/>
            <person name="Aklujkar M."/>
            <person name="Lovley D."/>
            <person name="Richardson P."/>
        </authorList>
    </citation>
    <scope>NUCLEOTIDE SEQUENCE [LARGE SCALE GENOMIC DNA]</scope>
    <source>
        <strain evidence="3 4">Rf4</strain>
    </source>
</reference>
<keyword evidence="1" id="KW-0812">Transmembrane</keyword>
<dbReference type="EMBL" id="CP000698">
    <property type="protein sequence ID" value="ABQ26223.1"/>
    <property type="molecule type" value="Genomic_DNA"/>
</dbReference>
<dbReference type="PANTHER" id="PTHR30373">
    <property type="entry name" value="UPF0603 PROTEIN YGCG"/>
    <property type="match status" value="1"/>
</dbReference>
<accession>A5GDX8</accession>
<dbReference type="InterPro" id="IPR007621">
    <property type="entry name" value="TPM_dom"/>
</dbReference>
<dbReference type="Pfam" id="PF04536">
    <property type="entry name" value="TPM_phosphatase"/>
    <property type="match status" value="1"/>
</dbReference>